<proteinExistence type="predicted"/>
<gene>
    <name evidence="1" type="ORF">GK047_22095</name>
</gene>
<name>A0A6G4A2S8_9BACL</name>
<comment type="caution">
    <text evidence="1">The sequence shown here is derived from an EMBL/GenBank/DDBJ whole genome shotgun (WGS) entry which is preliminary data.</text>
</comment>
<evidence type="ECO:0000313" key="1">
    <source>
        <dbReference type="EMBL" id="NEW08692.1"/>
    </source>
</evidence>
<reference evidence="1" key="1">
    <citation type="submission" date="2020-02" db="EMBL/GenBank/DDBJ databases">
        <authorList>
            <person name="Shen X.-R."/>
            <person name="Zhang Y.-X."/>
        </authorList>
    </citation>
    <scope>NUCLEOTIDE SEQUENCE</scope>
    <source>
        <strain evidence="1">SYP-B3998</strain>
    </source>
</reference>
<organism evidence="1">
    <name type="scientific">Paenibacillus sp. SYP-B3998</name>
    <dbReference type="NCBI Taxonomy" id="2678564"/>
    <lineage>
        <taxon>Bacteria</taxon>
        <taxon>Bacillati</taxon>
        <taxon>Bacillota</taxon>
        <taxon>Bacilli</taxon>
        <taxon>Bacillales</taxon>
        <taxon>Paenibacillaceae</taxon>
        <taxon>Paenibacillus</taxon>
    </lineage>
</organism>
<accession>A0A6G4A2S8</accession>
<dbReference type="EMBL" id="JAAIKC010000010">
    <property type="protein sequence ID" value="NEW08692.1"/>
    <property type="molecule type" value="Genomic_DNA"/>
</dbReference>
<sequence>MAIAAVPLVVVPAQQGYANASSTASVMSTPEVIDRLHTIVLPEHGIKLIDLNSVFDRKYKEFRVTYTDSIDASVAKFNNEFLSKGLLYIEAISSGKAAFTVTAMKREGTGTQTDSVDVIVVPADGYTRFDIAKAIELMGIVPAKYQTKEQVKELISTIKPITVNVDESYNQEGNIAPKQAVSSPPIEAIRGIDKRDFEIQERIYDYFRDPNEDQLDLVITSTDENYVHLTNEYRGSLFVGQHLTFIKAGQTEISVLVKDGKGGITAGKIPIDIRNNEIRIAETISLDMESSHTVDLRDYFPEMNAPTFVLDEFPPNYEGEKIIAGNNYTFYLHPGTYKIRATDSQKTEHQEFIVKESDRLKDRNVLSKSSLSLDIKSFFLSDAPNSAFTYSYKQQGSSVTGITYEAGADDYLYINTDNAQQGYPISTRVAVTAKDIANHHIYVDTIKVQLYEKSLSSIGNKQIMDVSRLFEGIDWNDVVITTSPNITASRVPSGNSYVVELSGASSGTLVISYKGSKIVHVIPFGN</sequence>
<protein>
    <submittedName>
        <fullName evidence="1">Uncharacterized protein</fullName>
    </submittedName>
</protein>
<dbReference type="AlphaFoldDB" id="A0A6G4A2S8"/>